<proteinExistence type="predicted"/>
<gene>
    <name evidence="2" type="ORF">CPAG_05349</name>
</gene>
<evidence type="ECO:0000313" key="2">
    <source>
        <dbReference type="EMBL" id="KMM69026.1"/>
    </source>
</evidence>
<dbReference type="AlphaFoldDB" id="A0A0J6F7R3"/>
<dbReference type="VEuPathDB" id="FungiDB:CPAG_05349"/>
<evidence type="ECO:0000256" key="1">
    <source>
        <dbReference type="SAM" id="MobiDB-lite"/>
    </source>
</evidence>
<dbReference type="EMBL" id="DS268111">
    <property type="protein sequence ID" value="KMM69026.1"/>
    <property type="molecule type" value="Genomic_DNA"/>
</dbReference>
<name>A0A0J6F7R3_COCPO</name>
<feature type="region of interest" description="Disordered" evidence="1">
    <location>
        <begin position="56"/>
        <end position="113"/>
    </location>
</feature>
<feature type="compositionally biased region" description="Basic and acidic residues" evidence="1">
    <location>
        <begin position="58"/>
        <end position="67"/>
    </location>
</feature>
<sequence length="223" mass="24569">MSKRCDDFSANIPMISLHHGRRPRSEWDGPRFATAALLHFTPGDRHVTEMSDIPGAEAYRRTTDETSRTATPKAQPHSPPAACSTRISKKGGGGERAVWRRSTPIAEQTGVELGRIRDNHGSILHRASHGGAGSGRLWGGWSEKQIESENDSLTPDQAPVMLCADSVYPTPRRLNDGRLSKAPLPNVFPRPFFEELTISQAYFTGEPTDPAIDTTWLELENVT</sequence>
<accession>A0A0J6F7R3</accession>
<reference evidence="3" key="3">
    <citation type="journal article" date="2010" name="Genome Res.">
        <title>Population genomic sequencing of Coccidioides fungi reveals recent hybridization and transposon control.</title>
        <authorList>
            <person name="Neafsey D.E."/>
            <person name="Barker B.M."/>
            <person name="Sharpton T.J."/>
            <person name="Stajich J.E."/>
            <person name="Park D.J."/>
            <person name="Whiston E."/>
            <person name="Hung C.-Y."/>
            <person name="McMahan C."/>
            <person name="White J."/>
            <person name="Sykes S."/>
            <person name="Heiman D."/>
            <person name="Young S."/>
            <person name="Zeng Q."/>
            <person name="Abouelleil A."/>
            <person name="Aftuck L."/>
            <person name="Bessette D."/>
            <person name="Brown A."/>
            <person name="FitzGerald M."/>
            <person name="Lui A."/>
            <person name="Macdonald J.P."/>
            <person name="Priest M."/>
            <person name="Orbach M.J."/>
            <person name="Galgiani J.N."/>
            <person name="Kirkland T.N."/>
            <person name="Cole G.T."/>
            <person name="Birren B.W."/>
            <person name="Henn M.R."/>
            <person name="Taylor J.W."/>
            <person name="Rounsley S.D."/>
        </authorList>
    </citation>
    <scope>NUCLEOTIDE SEQUENCE [LARGE SCALE GENOMIC DNA]</scope>
    <source>
        <strain evidence="3">RMSCC 3488</strain>
    </source>
</reference>
<dbReference type="Proteomes" id="UP000054567">
    <property type="component" value="Unassembled WGS sequence"/>
</dbReference>
<reference evidence="2 3" key="1">
    <citation type="submission" date="2007-06" db="EMBL/GenBank/DDBJ databases">
        <title>The Genome Sequence of Coccidioides posadasii RMSCC_3488.</title>
        <authorList>
            <consortium name="Coccidioides Genome Resources Consortium"/>
            <consortium name="The Broad Institute Genome Sequencing Platform"/>
            <person name="Henn M.R."/>
            <person name="Sykes S."/>
            <person name="Young S."/>
            <person name="Jaffe D."/>
            <person name="Berlin A."/>
            <person name="Alvarez P."/>
            <person name="Butler J."/>
            <person name="Gnerre S."/>
            <person name="Grabherr M."/>
            <person name="Mauceli E."/>
            <person name="Brockman W."/>
            <person name="Kodira C."/>
            <person name="Alvarado L."/>
            <person name="Zeng Q."/>
            <person name="Crawford M."/>
            <person name="Antoine C."/>
            <person name="Devon K."/>
            <person name="Galgiani J."/>
            <person name="Orsborn K."/>
            <person name="Lewis M.L."/>
            <person name="Nusbaum C."/>
            <person name="Galagan J."/>
            <person name="Birren B."/>
        </authorList>
    </citation>
    <scope>NUCLEOTIDE SEQUENCE [LARGE SCALE GENOMIC DNA]</scope>
    <source>
        <strain evidence="2 3">RMSCC 3488</strain>
    </source>
</reference>
<reference evidence="3" key="2">
    <citation type="journal article" date="2009" name="Genome Res.">
        <title>Comparative genomic analyses of the human fungal pathogens Coccidioides and their relatives.</title>
        <authorList>
            <person name="Sharpton T.J."/>
            <person name="Stajich J.E."/>
            <person name="Rounsley S.D."/>
            <person name="Gardner M.J."/>
            <person name="Wortman J.R."/>
            <person name="Jordar V.S."/>
            <person name="Maiti R."/>
            <person name="Kodira C.D."/>
            <person name="Neafsey D.E."/>
            <person name="Zeng Q."/>
            <person name="Hung C.-Y."/>
            <person name="McMahan C."/>
            <person name="Muszewska A."/>
            <person name="Grynberg M."/>
            <person name="Mandel M.A."/>
            <person name="Kellner E.M."/>
            <person name="Barker B.M."/>
            <person name="Galgiani J.N."/>
            <person name="Orbach M.J."/>
            <person name="Kirkland T.N."/>
            <person name="Cole G.T."/>
            <person name="Henn M.R."/>
            <person name="Birren B.W."/>
            <person name="Taylor J.W."/>
        </authorList>
    </citation>
    <scope>NUCLEOTIDE SEQUENCE [LARGE SCALE GENOMIC DNA]</scope>
    <source>
        <strain evidence="3">RMSCC 3488</strain>
    </source>
</reference>
<evidence type="ECO:0000313" key="3">
    <source>
        <dbReference type="Proteomes" id="UP000054567"/>
    </source>
</evidence>
<organism evidence="2 3">
    <name type="scientific">Coccidioides posadasii RMSCC 3488</name>
    <dbReference type="NCBI Taxonomy" id="454284"/>
    <lineage>
        <taxon>Eukaryota</taxon>
        <taxon>Fungi</taxon>
        <taxon>Dikarya</taxon>
        <taxon>Ascomycota</taxon>
        <taxon>Pezizomycotina</taxon>
        <taxon>Eurotiomycetes</taxon>
        <taxon>Eurotiomycetidae</taxon>
        <taxon>Onygenales</taxon>
        <taxon>Onygenaceae</taxon>
        <taxon>Coccidioides</taxon>
    </lineage>
</organism>
<protein>
    <submittedName>
        <fullName evidence="2">Uncharacterized protein</fullName>
    </submittedName>
</protein>